<accession>A0A9N8VLY6</accession>
<dbReference type="AlphaFoldDB" id="A0A9N8VLY6"/>
<dbReference type="InterPro" id="IPR036629">
    <property type="entry name" value="YjbJ_sf"/>
</dbReference>
<keyword evidence="3" id="KW-1185">Reference proteome</keyword>
<dbReference type="PANTHER" id="PTHR40460">
    <property type="entry name" value="CHROMOSOME 1, WHOLE GENOME SHOTGUN SEQUENCE"/>
    <property type="match status" value="1"/>
</dbReference>
<organism evidence="2 3">
    <name type="scientific">Funneliformis caledonium</name>
    <dbReference type="NCBI Taxonomy" id="1117310"/>
    <lineage>
        <taxon>Eukaryota</taxon>
        <taxon>Fungi</taxon>
        <taxon>Fungi incertae sedis</taxon>
        <taxon>Mucoromycota</taxon>
        <taxon>Glomeromycotina</taxon>
        <taxon>Glomeromycetes</taxon>
        <taxon>Glomerales</taxon>
        <taxon>Glomeraceae</taxon>
        <taxon>Funneliformis</taxon>
    </lineage>
</organism>
<name>A0A9N8VLY6_9GLOM</name>
<comment type="caution">
    <text evidence="2">The sequence shown here is derived from an EMBL/GenBank/DDBJ whole genome shotgun (WGS) entry which is preliminary data.</text>
</comment>
<sequence length="100" mass="10542">MSSNEPSKISGNTKYYQGAAKETVGNTLGNEQMKAEGKAKKAEGEGEYKAAQVQGQAEGYKDKTTGGIKETAGKALGNEQMQGEGKIKKNAGEANKEINK</sequence>
<dbReference type="Proteomes" id="UP000789570">
    <property type="component" value="Unassembled WGS sequence"/>
</dbReference>
<proteinExistence type="predicted"/>
<dbReference type="PANTHER" id="PTHR40460:SF1">
    <property type="entry name" value="CSBD-LIKE DOMAIN-CONTAINING PROTEIN"/>
    <property type="match status" value="1"/>
</dbReference>
<dbReference type="SUPFAM" id="SSF69047">
    <property type="entry name" value="Hypothetical protein YjbJ"/>
    <property type="match status" value="1"/>
</dbReference>
<reference evidence="2" key="1">
    <citation type="submission" date="2021-06" db="EMBL/GenBank/DDBJ databases">
        <authorList>
            <person name="Kallberg Y."/>
            <person name="Tangrot J."/>
            <person name="Rosling A."/>
        </authorList>
    </citation>
    <scope>NUCLEOTIDE SEQUENCE</scope>
    <source>
        <strain evidence="2">UK204</strain>
    </source>
</reference>
<protein>
    <submittedName>
        <fullName evidence="2">1795_t:CDS:1</fullName>
    </submittedName>
</protein>
<evidence type="ECO:0000313" key="2">
    <source>
        <dbReference type="EMBL" id="CAG8454606.1"/>
    </source>
</evidence>
<dbReference type="OrthoDB" id="9999611at2759"/>
<feature type="region of interest" description="Disordered" evidence="1">
    <location>
        <begin position="23"/>
        <end position="100"/>
    </location>
</feature>
<gene>
    <name evidence="2" type="ORF">FCALED_LOCUS1424</name>
</gene>
<dbReference type="EMBL" id="CAJVPQ010000185">
    <property type="protein sequence ID" value="CAG8454606.1"/>
    <property type="molecule type" value="Genomic_DNA"/>
</dbReference>
<evidence type="ECO:0000313" key="3">
    <source>
        <dbReference type="Proteomes" id="UP000789570"/>
    </source>
</evidence>
<feature type="compositionally biased region" description="Basic and acidic residues" evidence="1">
    <location>
        <begin position="33"/>
        <end position="48"/>
    </location>
</feature>
<feature type="compositionally biased region" description="Basic and acidic residues" evidence="1">
    <location>
        <begin position="85"/>
        <end position="100"/>
    </location>
</feature>
<evidence type="ECO:0000256" key="1">
    <source>
        <dbReference type="SAM" id="MobiDB-lite"/>
    </source>
</evidence>